<gene>
    <name evidence="2" type="ORF">P7K49_019691</name>
</gene>
<reference evidence="2 3" key="1">
    <citation type="submission" date="2023-05" db="EMBL/GenBank/DDBJ databases">
        <title>B98-5 Cell Line De Novo Hybrid Assembly: An Optical Mapping Approach.</title>
        <authorList>
            <person name="Kananen K."/>
            <person name="Auerbach J.A."/>
            <person name="Kautto E."/>
            <person name="Blachly J.S."/>
        </authorList>
    </citation>
    <scope>NUCLEOTIDE SEQUENCE [LARGE SCALE GENOMIC DNA]</scope>
    <source>
        <strain evidence="2">B95-8</strain>
        <tissue evidence="2">Cell line</tissue>
    </source>
</reference>
<evidence type="ECO:0000313" key="3">
    <source>
        <dbReference type="Proteomes" id="UP001266305"/>
    </source>
</evidence>
<name>A0ABQ9UZ11_SAGOE</name>
<evidence type="ECO:0000313" key="2">
    <source>
        <dbReference type="EMBL" id="KAK2102024.1"/>
    </source>
</evidence>
<dbReference type="EMBL" id="JASSZA010000009">
    <property type="protein sequence ID" value="KAK2102024.1"/>
    <property type="molecule type" value="Genomic_DNA"/>
</dbReference>
<comment type="caution">
    <text evidence="2">The sequence shown here is derived from an EMBL/GenBank/DDBJ whole genome shotgun (WGS) entry which is preliminary data.</text>
</comment>
<sequence length="119" mass="12322">MLADSTAATCWAPGGAGPIRPGPDGLWPGVHATPYVGPQKSGGNCGRSDGAAARLQRGRRQKWKGGLRGLFPGWKPPPPPIQIPGRGRAGAGSGGGNGRRQCNFTQPLWLGFLGWVAQT</sequence>
<feature type="region of interest" description="Disordered" evidence="1">
    <location>
        <begin position="65"/>
        <end position="100"/>
    </location>
</feature>
<proteinExistence type="predicted"/>
<dbReference type="Proteomes" id="UP001266305">
    <property type="component" value="Unassembled WGS sequence"/>
</dbReference>
<accession>A0ABQ9UZ11</accession>
<protein>
    <submittedName>
        <fullName evidence="2">Uncharacterized protein</fullName>
    </submittedName>
</protein>
<organism evidence="2 3">
    <name type="scientific">Saguinus oedipus</name>
    <name type="common">Cotton-top tamarin</name>
    <name type="synonym">Oedipomidas oedipus</name>
    <dbReference type="NCBI Taxonomy" id="9490"/>
    <lineage>
        <taxon>Eukaryota</taxon>
        <taxon>Metazoa</taxon>
        <taxon>Chordata</taxon>
        <taxon>Craniata</taxon>
        <taxon>Vertebrata</taxon>
        <taxon>Euteleostomi</taxon>
        <taxon>Mammalia</taxon>
        <taxon>Eutheria</taxon>
        <taxon>Euarchontoglires</taxon>
        <taxon>Primates</taxon>
        <taxon>Haplorrhini</taxon>
        <taxon>Platyrrhini</taxon>
        <taxon>Cebidae</taxon>
        <taxon>Callitrichinae</taxon>
        <taxon>Saguinus</taxon>
    </lineage>
</organism>
<keyword evidence="3" id="KW-1185">Reference proteome</keyword>
<feature type="compositionally biased region" description="Gly residues" evidence="1">
    <location>
        <begin position="87"/>
        <end position="98"/>
    </location>
</feature>
<evidence type="ECO:0000256" key="1">
    <source>
        <dbReference type="SAM" id="MobiDB-lite"/>
    </source>
</evidence>